<keyword evidence="1" id="KW-1133">Transmembrane helix</keyword>
<dbReference type="AlphaFoldDB" id="A0A074WBA1"/>
<evidence type="ECO:0000313" key="2">
    <source>
        <dbReference type="EMBL" id="KEQ68864.1"/>
    </source>
</evidence>
<keyword evidence="3" id="KW-1185">Reference proteome</keyword>
<dbReference type="Proteomes" id="UP000027730">
    <property type="component" value="Unassembled WGS sequence"/>
</dbReference>
<accession>A0A074WBA1</accession>
<organism evidence="2 3">
    <name type="scientific">Aureobasidium namibiae CBS 147.97</name>
    <dbReference type="NCBI Taxonomy" id="1043004"/>
    <lineage>
        <taxon>Eukaryota</taxon>
        <taxon>Fungi</taxon>
        <taxon>Dikarya</taxon>
        <taxon>Ascomycota</taxon>
        <taxon>Pezizomycotina</taxon>
        <taxon>Dothideomycetes</taxon>
        <taxon>Dothideomycetidae</taxon>
        <taxon>Dothideales</taxon>
        <taxon>Saccotheciaceae</taxon>
        <taxon>Aureobasidium</taxon>
    </lineage>
</organism>
<sequence>MHAVLTFVETAILSFATIILGTLILCGFYAMFFKIIFDTRDSLGGDQHIHRGRNSSSYNMAVAGAVHQANIRRETEMRTQQSC</sequence>
<dbReference type="RefSeq" id="XP_013423085.1">
    <property type="nucleotide sequence ID" value="XM_013567631.1"/>
</dbReference>
<keyword evidence="1" id="KW-0472">Membrane</keyword>
<keyword evidence="1" id="KW-0812">Transmembrane</keyword>
<dbReference type="EMBL" id="KL584725">
    <property type="protein sequence ID" value="KEQ68864.1"/>
    <property type="molecule type" value="Genomic_DNA"/>
</dbReference>
<gene>
    <name evidence="2" type="ORF">M436DRAFT_86024</name>
</gene>
<feature type="transmembrane region" description="Helical" evidence="1">
    <location>
        <begin position="12"/>
        <end position="32"/>
    </location>
</feature>
<reference evidence="2 3" key="1">
    <citation type="journal article" date="2014" name="BMC Genomics">
        <title>Genome sequencing of four Aureobasidium pullulans varieties: biotechnological potential, stress tolerance, and description of new species.</title>
        <authorList>
            <person name="Gostin Ar C."/>
            <person name="Ohm R.A."/>
            <person name="Kogej T."/>
            <person name="Sonjak S."/>
            <person name="Turk M."/>
            <person name="Zajc J."/>
            <person name="Zalar P."/>
            <person name="Grube M."/>
            <person name="Sun H."/>
            <person name="Han J."/>
            <person name="Sharma A."/>
            <person name="Chiniquy J."/>
            <person name="Ngan C.Y."/>
            <person name="Lipzen A."/>
            <person name="Barry K."/>
            <person name="Grigoriev I.V."/>
            <person name="Gunde-Cimerman N."/>
        </authorList>
    </citation>
    <scope>NUCLEOTIDE SEQUENCE [LARGE SCALE GENOMIC DNA]</scope>
    <source>
        <strain evidence="2 3">CBS 147.97</strain>
    </source>
</reference>
<dbReference type="HOGENOM" id="CLU_2542202_0_0_1"/>
<evidence type="ECO:0000313" key="3">
    <source>
        <dbReference type="Proteomes" id="UP000027730"/>
    </source>
</evidence>
<proteinExistence type="predicted"/>
<name>A0A074WBA1_9PEZI</name>
<protein>
    <submittedName>
        <fullName evidence="2">Uncharacterized protein</fullName>
    </submittedName>
</protein>
<dbReference type="GeneID" id="25417630"/>
<evidence type="ECO:0000256" key="1">
    <source>
        <dbReference type="SAM" id="Phobius"/>
    </source>
</evidence>